<keyword evidence="3" id="KW-1185">Reference proteome</keyword>
<dbReference type="PROSITE" id="PS50181">
    <property type="entry name" value="FBOX"/>
    <property type="match status" value="1"/>
</dbReference>
<evidence type="ECO:0000313" key="2">
    <source>
        <dbReference type="EMBL" id="KAF5540067.1"/>
    </source>
</evidence>
<comment type="caution">
    <text evidence="2">The sequence shown here is derived from an EMBL/GenBank/DDBJ whole genome shotgun (WGS) entry which is preliminary data.</text>
</comment>
<dbReference type="InterPro" id="IPR001810">
    <property type="entry name" value="F-box_dom"/>
</dbReference>
<evidence type="ECO:0000259" key="1">
    <source>
        <dbReference type="PROSITE" id="PS50181"/>
    </source>
</evidence>
<organism evidence="2 3">
    <name type="scientific">Fusarium napiforme</name>
    <dbReference type="NCBI Taxonomy" id="42672"/>
    <lineage>
        <taxon>Eukaryota</taxon>
        <taxon>Fungi</taxon>
        <taxon>Dikarya</taxon>
        <taxon>Ascomycota</taxon>
        <taxon>Pezizomycotina</taxon>
        <taxon>Sordariomycetes</taxon>
        <taxon>Hypocreomycetidae</taxon>
        <taxon>Hypocreales</taxon>
        <taxon>Nectriaceae</taxon>
        <taxon>Fusarium</taxon>
        <taxon>Fusarium fujikuroi species complex</taxon>
    </lineage>
</organism>
<dbReference type="InterPro" id="IPR036047">
    <property type="entry name" value="F-box-like_dom_sf"/>
</dbReference>
<reference evidence="2 3" key="1">
    <citation type="submission" date="2020-05" db="EMBL/GenBank/DDBJ databases">
        <title>Identification and distribution of gene clusters putatively required for synthesis of sphingolipid metabolism inhibitors in phylogenetically diverse species of the filamentous fungus Fusarium.</title>
        <authorList>
            <person name="Kim H.-S."/>
            <person name="Busman M."/>
            <person name="Brown D.W."/>
            <person name="Divon H."/>
            <person name="Uhlig S."/>
            <person name="Proctor R.H."/>
        </authorList>
    </citation>
    <scope>NUCLEOTIDE SEQUENCE [LARGE SCALE GENOMIC DNA]</scope>
    <source>
        <strain evidence="2 3">NRRL 25196</strain>
    </source>
</reference>
<dbReference type="SUPFAM" id="SSF81383">
    <property type="entry name" value="F-box domain"/>
    <property type="match status" value="1"/>
</dbReference>
<accession>A0A8H5MTF4</accession>
<evidence type="ECO:0000313" key="3">
    <source>
        <dbReference type="Proteomes" id="UP000574317"/>
    </source>
</evidence>
<feature type="domain" description="F-box" evidence="1">
    <location>
        <begin position="45"/>
        <end position="91"/>
    </location>
</feature>
<dbReference type="Pfam" id="PF00646">
    <property type="entry name" value="F-box"/>
    <property type="match status" value="1"/>
</dbReference>
<dbReference type="AlphaFoldDB" id="A0A8H5MTF4"/>
<dbReference type="Proteomes" id="UP000574317">
    <property type="component" value="Unassembled WGS sequence"/>
</dbReference>
<gene>
    <name evidence="2" type="ORF">FNAPI_10608</name>
</gene>
<protein>
    <recommendedName>
        <fullName evidence="1">F-box domain-containing protein</fullName>
    </recommendedName>
</protein>
<sequence>METLPDDEVISKLACGDELEPCEVIHDIIPSKPSKIHPERAVSCFDLLGGLPAELLLITVDLLDFQSLSRLSRTCLRAKRVVENFVPYQQVIKHAPKVPTALIQANLADHYPPSVVYRTLQTDRCVSCTDFGGFLYLPTCERVCFECLHRNIGLWMITIPMAKKYFGLTYELVQTLPIMCIIPGTYCLRTRDKTHKNPFRLVSVKAAKSLAIKVHGSAESLVELLPERTAATERLYRLFKRYHEAPVEAPGCDMTELPENPRMGSDPHAGVSSLRVPYITATGADWGQLCKGCQITYKDWWYRHIPGTVIPRLFPPIHMVEEYPRLLAVKTRLRSRSGMLAHANYCYGALKILRNLNNNQAAEALEANDT</sequence>
<name>A0A8H5MTF4_9HYPO</name>
<dbReference type="EMBL" id="JAAOAO010000475">
    <property type="protein sequence ID" value="KAF5540067.1"/>
    <property type="molecule type" value="Genomic_DNA"/>
</dbReference>
<proteinExistence type="predicted"/>